<dbReference type="InterPro" id="IPR001362">
    <property type="entry name" value="Glyco_hydro_32"/>
</dbReference>
<dbReference type="SUPFAM" id="SSF49899">
    <property type="entry name" value="Concanavalin A-like lectins/glucanases"/>
    <property type="match status" value="1"/>
</dbReference>
<evidence type="ECO:0000256" key="8">
    <source>
        <dbReference type="RuleBase" id="RU365015"/>
    </source>
</evidence>
<keyword evidence="6 8" id="KW-0326">Glycosidase</keyword>
<dbReference type="PANTHER" id="PTHR43101">
    <property type="entry name" value="BETA-FRUCTOSIDASE"/>
    <property type="match status" value="1"/>
</dbReference>
<dbReference type="InterPro" id="IPR023296">
    <property type="entry name" value="Glyco_hydro_beta-prop_sf"/>
</dbReference>
<keyword evidence="8" id="KW-0119">Carbohydrate metabolism</keyword>
<dbReference type="CDD" id="cd18623">
    <property type="entry name" value="GH32_ScrB-like"/>
    <property type="match status" value="1"/>
</dbReference>
<reference evidence="11 12" key="2">
    <citation type="submission" date="2018-02" db="EMBL/GenBank/DDBJ databases">
        <authorList>
            <person name="Cohen D.B."/>
            <person name="Kent A.D."/>
        </authorList>
    </citation>
    <scope>NUCLEOTIDE SEQUENCE [LARGE SCALE GENOMIC DNA]</scope>
    <source>
        <strain evidence="11 12">CECT 9216</strain>
    </source>
</reference>
<dbReference type="EMBL" id="OKQU01000004">
    <property type="protein sequence ID" value="SPE09717.1"/>
    <property type="molecule type" value="Genomic_DNA"/>
</dbReference>
<comment type="pathway">
    <text evidence="1 8">Glycan biosynthesis; sucrose metabolism.</text>
</comment>
<dbReference type="InterPro" id="IPR018053">
    <property type="entry name" value="Glyco_hydro_32_AS"/>
</dbReference>
<dbReference type="Proteomes" id="UP000237923">
    <property type="component" value="Unassembled WGS sequence"/>
</dbReference>
<comment type="similarity">
    <text evidence="2 8">Belongs to the glycosyl hydrolase 32 family.</text>
</comment>
<evidence type="ECO:0000313" key="10">
    <source>
        <dbReference type="EMBL" id="SPD94774.1"/>
    </source>
</evidence>
<dbReference type="Gene3D" id="2.115.10.20">
    <property type="entry name" value="Glycosyl hydrolase domain, family 43"/>
    <property type="match status" value="1"/>
</dbReference>
<dbReference type="SMART" id="SM00640">
    <property type="entry name" value="Glyco_32"/>
    <property type="match status" value="1"/>
</dbReference>
<keyword evidence="5 8" id="KW-0378">Hydrolase</keyword>
<dbReference type="PANTHER" id="PTHR43101:SF1">
    <property type="entry name" value="BETA-FRUCTOSIDASE"/>
    <property type="match status" value="1"/>
</dbReference>
<dbReference type="AlphaFoldDB" id="A0A2N9KFX0"/>
<comment type="function">
    <text evidence="8">Enables the bacterium to metabolize sucrose as a sole carbon source.</text>
</comment>
<dbReference type="Pfam" id="PF00251">
    <property type="entry name" value="Glyco_hydro_32N"/>
    <property type="match status" value="1"/>
</dbReference>
<evidence type="ECO:0000256" key="7">
    <source>
        <dbReference type="ARBA" id="ARBA00033367"/>
    </source>
</evidence>
<name>A0A2N9KFX0_9LACO</name>
<feature type="domain" description="Glycosyl hydrolase family 32 N-terminal" evidence="9">
    <location>
        <begin position="14"/>
        <end position="326"/>
    </location>
</feature>
<dbReference type="EC" id="3.2.1.26" evidence="3 8"/>
<evidence type="ECO:0000256" key="2">
    <source>
        <dbReference type="ARBA" id="ARBA00009902"/>
    </source>
</evidence>
<dbReference type="InterPro" id="IPR013320">
    <property type="entry name" value="ConA-like_dom_sf"/>
</dbReference>
<evidence type="ECO:0000256" key="3">
    <source>
        <dbReference type="ARBA" id="ARBA00012758"/>
    </source>
</evidence>
<evidence type="ECO:0000256" key="4">
    <source>
        <dbReference type="ARBA" id="ARBA00019623"/>
    </source>
</evidence>
<dbReference type="KEGG" id="lsu:A6B45_01335"/>
<keyword evidence="13" id="KW-1185">Reference proteome</keyword>
<dbReference type="GO" id="GO:0005985">
    <property type="term" value="P:sucrose metabolic process"/>
    <property type="evidence" value="ECO:0007669"/>
    <property type="project" value="UniProtKB-UniPathway"/>
</dbReference>
<dbReference type="EMBL" id="OKQR01000005">
    <property type="protein sequence ID" value="SPD94774.1"/>
    <property type="molecule type" value="Genomic_DNA"/>
</dbReference>
<keyword evidence="8" id="KW-0963">Cytoplasm</keyword>
<comment type="subcellular location">
    <subcellularLocation>
        <location evidence="8">Cytoplasm</location>
    </subcellularLocation>
</comment>
<evidence type="ECO:0000259" key="9">
    <source>
        <dbReference type="Pfam" id="PF00251"/>
    </source>
</evidence>
<dbReference type="Proteomes" id="UP000239237">
    <property type="component" value="Unassembled WGS sequence"/>
</dbReference>
<dbReference type="GO" id="GO:0005737">
    <property type="term" value="C:cytoplasm"/>
    <property type="evidence" value="ECO:0007669"/>
    <property type="project" value="UniProtKB-SubCell"/>
</dbReference>
<dbReference type="UniPathway" id="UPA00238"/>
<evidence type="ECO:0000256" key="1">
    <source>
        <dbReference type="ARBA" id="ARBA00004914"/>
    </source>
</evidence>
<gene>
    <name evidence="11" type="primary">scrB</name>
    <name evidence="10" type="ORF">LES8486_01909</name>
    <name evidence="11" type="ORF">LES9216_01909</name>
</gene>
<organism evidence="11 12">
    <name type="scientific">Leuconostoc suionicum</name>
    <dbReference type="NCBI Taxonomy" id="1511761"/>
    <lineage>
        <taxon>Bacteria</taxon>
        <taxon>Bacillati</taxon>
        <taxon>Bacillota</taxon>
        <taxon>Bacilli</taxon>
        <taxon>Lactobacillales</taxon>
        <taxon>Lactobacillaceae</taxon>
        <taxon>Leuconostoc</taxon>
    </lineage>
</organism>
<dbReference type="GeneID" id="99673413"/>
<evidence type="ECO:0000313" key="13">
    <source>
        <dbReference type="Proteomes" id="UP000239237"/>
    </source>
</evidence>
<dbReference type="RefSeq" id="WP_072613007.1">
    <property type="nucleotide sequence ID" value="NZ_AP017935.1"/>
</dbReference>
<evidence type="ECO:0000313" key="11">
    <source>
        <dbReference type="EMBL" id="SPE09717.1"/>
    </source>
</evidence>
<dbReference type="InterPro" id="IPR006232">
    <property type="entry name" value="Suc6P_hydrolase"/>
</dbReference>
<evidence type="ECO:0000313" key="12">
    <source>
        <dbReference type="Proteomes" id="UP000237923"/>
    </source>
</evidence>
<proteinExistence type="inferred from homology"/>
<dbReference type="InterPro" id="IPR013148">
    <property type="entry name" value="Glyco_hydro_32_N"/>
</dbReference>
<protein>
    <recommendedName>
        <fullName evidence="4 8">Sucrose-6-phosphate hydrolase</fullName>
        <ecNumber evidence="3 8">3.2.1.26</ecNumber>
    </recommendedName>
    <alternativeName>
        <fullName evidence="7 8">Invertase</fullName>
    </alternativeName>
</protein>
<dbReference type="GO" id="GO:0004564">
    <property type="term" value="F:beta-fructofuranosidase activity"/>
    <property type="evidence" value="ECO:0007669"/>
    <property type="project" value="UniProtKB-EC"/>
</dbReference>
<reference evidence="10 13" key="1">
    <citation type="submission" date="2018-02" db="EMBL/GenBank/DDBJ databases">
        <authorList>
            <person name="Rodrigo-Torres L."/>
            <person name="Arahal R. D."/>
            <person name="Lucena T."/>
        </authorList>
    </citation>
    <scope>NUCLEOTIDE SEQUENCE [LARGE SCALE GENOMIC DNA]</scope>
    <source>
        <strain evidence="10 13">CECT 8486</strain>
    </source>
</reference>
<dbReference type="InterPro" id="IPR051214">
    <property type="entry name" value="GH32_Enzymes"/>
</dbReference>
<dbReference type="PROSITE" id="PS00609">
    <property type="entry name" value="GLYCOSYL_HYDROL_F32"/>
    <property type="match status" value="1"/>
</dbReference>
<accession>A0A2N9KFX0</accession>
<evidence type="ECO:0000256" key="5">
    <source>
        <dbReference type="ARBA" id="ARBA00022801"/>
    </source>
</evidence>
<dbReference type="NCBIfam" id="TIGR01322">
    <property type="entry name" value="scrB_fam"/>
    <property type="match status" value="1"/>
</dbReference>
<evidence type="ECO:0000256" key="6">
    <source>
        <dbReference type="ARBA" id="ARBA00023295"/>
    </source>
</evidence>
<sequence>MLIKDDINHFEKYHLYPTQGLLNDPNGLIYFKGQYHVFFQWNPHACNHKYKEWGHFVSNDLKTWTRLETALKPSLPGMDSAGIYSGTAFVKDDKLYVFYTGNVRDESGRSVASHQMWAVSEDGIHFEKLGELFPHPEGFTKDVRDPKVWQGKNGRYYLMVGARSNANIGDILIYESENFSQWQLHGSLIEGELTDIRGYMIECPDLIEIDGKQILMFSPQGLSADEENHRYQNIHNTGYVVGTFDEETLHFKPETEFKEVDKGFEFYAPQTMHTNEGRKIMWGWAGMMTPEREASIPTIASNNWVHVLTIPRVLHVTPDNILTQTPIPEILHTKSLTNFGAVEVGQYTIDSHDNWTLSFGENMTLVRNKNQLVLSRRQWENGEIEKRQVVGDINHALLIVDTDIIEVFTNNNQSVMTARYF</sequence>
<dbReference type="SUPFAM" id="SSF75005">
    <property type="entry name" value="Arabinanase/levansucrase/invertase"/>
    <property type="match status" value="1"/>
</dbReference>
<comment type="catalytic activity">
    <reaction evidence="8">
        <text>Hydrolysis of terminal non-reducing beta-D-fructofuranoside residues in beta-D-fructofuranosides.</text>
        <dbReference type="EC" id="3.2.1.26"/>
    </reaction>
</comment>